<dbReference type="RefSeq" id="XP_066666884.1">
    <property type="nucleotide sequence ID" value="XM_066811542.1"/>
</dbReference>
<gene>
    <name evidence="3" type="ORF">PG997_007227</name>
</gene>
<dbReference type="Gene3D" id="2.40.128.580">
    <property type="entry name" value="GXWXG domain"/>
    <property type="match status" value="2"/>
</dbReference>
<evidence type="ECO:0000259" key="1">
    <source>
        <dbReference type="Pfam" id="PF14231"/>
    </source>
</evidence>
<dbReference type="InterPro" id="IPR025951">
    <property type="entry name" value="GXWXG_dom"/>
</dbReference>
<organism evidence="3 4">
    <name type="scientific">Apiospora hydei</name>
    <dbReference type="NCBI Taxonomy" id="1337664"/>
    <lineage>
        <taxon>Eukaryota</taxon>
        <taxon>Fungi</taxon>
        <taxon>Dikarya</taxon>
        <taxon>Ascomycota</taxon>
        <taxon>Pezizomycotina</taxon>
        <taxon>Sordariomycetes</taxon>
        <taxon>Xylariomycetidae</taxon>
        <taxon>Amphisphaeriales</taxon>
        <taxon>Apiosporaceae</taxon>
        <taxon>Apiospora</taxon>
    </lineage>
</organism>
<accession>A0ABR1W7E3</accession>
<protein>
    <submittedName>
        <fullName evidence="3">Transcription factor cmr1 protein</fullName>
    </submittedName>
</protein>
<name>A0ABR1W7E3_9PEZI</name>
<feature type="domain" description="GXWXG" evidence="1">
    <location>
        <begin position="20"/>
        <end position="76"/>
    </location>
</feature>
<dbReference type="EMBL" id="JAQQWN010000006">
    <property type="protein sequence ID" value="KAK8079409.1"/>
    <property type="molecule type" value="Genomic_DNA"/>
</dbReference>
<proteinExistence type="predicted"/>
<comment type="caution">
    <text evidence="3">The sequence shown here is derived from an EMBL/GenBank/DDBJ whole genome shotgun (WGS) entry which is preliminary data.</text>
</comment>
<dbReference type="GeneID" id="92044602"/>
<feature type="domain" description="DUF4334" evidence="2">
    <location>
        <begin position="126"/>
        <end position="163"/>
    </location>
</feature>
<evidence type="ECO:0000259" key="2">
    <source>
        <dbReference type="Pfam" id="PF14232"/>
    </source>
</evidence>
<evidence type="ECO:0000313" key="4">
    <source>
        <dbReference type="Proteomes" id="UP001433268"/>
    </source>
</evidence>
<keyword evidence="4" id="KW-1185">Reference proteome</keyword>
<dbReference type="Proteomes" id="UP001433268">
    <property type="component" value="Unassembled WGS sequence"/>
</dbReference>
<reference evidence="3 4" key="1">
    <citation type="submission" date="2023-01" db="EMBL/GenBank/DDBJ databases">
        <title>Analysis of 21 Apiospora genomes using comparative genomics revels a genus with tremendous synthesis potential of carbohydrate active enzymes and secondary metabolites.</title>
        <authorList>
            <person name="Sorensen T."/>
        </authorList>
    </citation>
    <scope>NUCLEOTIDE SEQUENCE [LARGE SCALE GENOMIC DNA]</scope>
    <source>
        <strain evidence="3 4">CBS 114990</strain>
    </source>
</reference>
<evidence type="ECO:0000313" key="3">
    <source>
        <dbReference type="EMBL" id="KAK8079409.1"/>
    </source>
</evidence>
<dbReference type="Pfam" id="PF14231">
    <property type="entry name" value="GXWXG"/>
    <property type="match status" value="1"/>
</dbReference>
<dbReference type="InterPro" id="IPR025568">
    <property type="entry name" value="DUF4334"/>
</dbReference>
<dbReference type="Pfam" id="PF14232">
    <property type="entry name" value="DUF4334"/>
    <property type="match status" value="1"/>
</dbReference>
<sequence>MVSFQDALAAGKITTEQAHELFDSLDAVKPSELRGLWQGSEFPTGSSSDGLLSASGWFGKRFTSDDHVDPLVFYTKKKDPAADGKGGDSSNDDGLFAADPPKATALFLQGAYVPNHQAECETQESGARLRHVEYRGVVTASMIYNQLPIIDHFRRVDDNKLLGGYG</sequence>